<feature type="transmembrane region" description="Helical" evidence="1">
    <location>
        <begin position="125"/>
        <end position="145"/>
    </location>
</feature>
<name>A0A0M9DCL6_9LACO</name>
<gene>
    <name evidence="2" type="ORF">RZ71_12580</name>
</gene>
<organism evidence="2 3">
    <name type="scientific">Apilactobacillus kunkeei</name>
    <dbReference type="NCBI Taxonomy" id="148814"/>
    <lineage>
        <taxon>Bacteria</taxon>
        <taxon>Bacillati</taxon>
        <taxon>Bacillota</taxon>
        <taxon>Bacilli</taxon>
        <taxon>Lactobacillales</taxon>
        <taxon>Lactobacillaceae</taxon>
        <taxon>Apilactobacillus</taxon>
    </lineage>
</organism>
<evidence type="ECO:0000313" key="2">
    <source>
        <dbReference type="EMBL" id="KOY76803.1"/>
    </source>
</evidence>
<feature type="transmembrane region" description="Helical" evidence="1">
    <location>
        <begin position="190"/>
        <end position="210"/>
    </location>
</feature>
<accession>A0A0M9DCL6</accession>
<proteinExistence type="predicted"/>
<keyword evidence="1" id="KW-1133">Transmembrane helix</keyword>
<feature type="transmembrane region" description="Helical" evidence="1">
    <location>
        <begin position="157"/>
        <end position="178"/>
    </location>
</feature>
<keyword evidence="3" id="KW-1185">Reference proteome</keyword>
<dbReference type="EMBL" id="JXCY01000004">
    <property type="protein sequence ID" value="KOY76803.1"/>
    <property type="molecule type" value="Genomic_DNA"/>
</dbReference>
<keyword evidence="1" id="KW-0472">Membrane</keyword>
<feature type="transmembrane region" description="Helical" evidence="1">
    <location>
        <begin position="36"/>
        <end position="69"/>
    </location>
</feature>
<feature type="transmembrane region" description="Helical" evidence="1">
    <location>
        <begin position="90"/>
        <end position="113"/>
    </location>
</feature>
<dbReference type="Proteomes" id="UP000037778">
    <property type="component" value="Unassembled WGS sequence"/>
</dbReference>
<evidence type="ECO:0000313" key="3">
    <source>
        <dbReference type="Proteomes" id="UP000037778"/>
    </source>
</evidence>
<keyword evidence="1" id="KW-0812">Transmembrane</keyword>
<reference evidence="2 3" key="1">
    <citation type="journal article" date="2015" name="Genome Biol. Evol.">
        <title>Functionally Structured Genomes in Lactobacillus kunkeei Colonizing the Honey Crop and Food Products of Honeybees and Stingless Bees.</title>
        <authorList>
            <person name="Tamarit D."/>
            <person name="Ellegaard K.M."/>
            <person name="Wikander J."/>
            <person name="Olofsson T."/>
            <person name="Vasquez A."/>
            <person name="Andersson S.G."/>
        </authorList>
    </citation>
    <scope>NUCLEOTIDE SEQUENCE [LARGE SCALE GENOMIC DNA]</scope>
    <source>
        <strain evidence="2 3">LAko</strain>
    </source>
</reference>
<comment type="caution">
    <text evidence="2">The sequence shown here is derived from an EMBL/GenBank/DDBJ whole genome shotgun (WGS) entry which is preliminary data.</text>
</comment>
<dbReference type="PATRIC" id="fig|148814.8.peg.453"/>
<evidence type="ECO:0000256" key="1">
    <source>
        <dbReference type="SAM" id="Phobius"/>
    </source>
</evidence>
<dbReference type="AlphaFoldDB" id="A0A0M9DCL6"/>
<protein>
    <submittedName>
        <fullName evidence="2">Uncharacterized protein</fullName>
    </submittedName>
</protein>
<sequence>MNILEVIARKLNLHKHVSEKSDQHAIYASLNTIENLLFAIFKIIVAAVYLSGWFLIFGVYYLIMFITRCIFLHLYTKQRINNSSYAQREYLIVGGLFYVVLGGVLSTICLYMYRFGGSQNYSKTIMLIIATLGFVKIISSIVGLVRSRNLKNPLIMYLKSLNVIDGLLAIVITQYAILSTQHAPNASTSTGIFGLVIGLIILLIGVFILIKNIKNKDLTI</sequence>